<proteinExistence type="predicted"/>
<reference evidence="1 2" key="1">
    <citation type="journal article" date="2023" name="BMC Biol.">
        <title>The compact genome of the sponge Oopsacas minuta (Hexactinellida) is lacking key metazoan core genes.</title>
        <authorList>
            <person name="Santini S."/>
            <person name="Schenkelaars Q."/>
            <person name="Jourda C."/>
            <person name="Duchesne M."/>
            <person name="Belahbib H."/>
            <person name="Rocher C."/>
            <person name="Selva M."/>
            <person name="Riesgo A."/>
            <person name="Vervoort M."/>
            <person name="Leys S.P."/>
            <person name="Kodjabachian L."/>
            <person name="Le Bivic A."/>
            <person name="Borchiellini C."/>
            <person name="Claverie J.M."/>
            <person name="Renard E."/>
        </authorList>
    </citation>
    <scope>NUCLEOTIDE SEQUENCE [LARGE SCALE GENOMIC DNA]</scope>
    <source>
        <strain evidence="1">SPO-2</strain>
    </source>
</reference>
<comment type="caution">
    <text evidence="1">The sequence shown here is derived from an EMBL/GenBank/DDBJ whole genome shotgun (WGS) entry which is preliminary data.</text>
</comment>
<protein>
    <submittedName>
        <fullName evidence="1">Uncharacterized protein</fullName>
    </submittedName>
</protein>
<dbReference type="Proteomes" id="UP001165289">
    <property type="component" value="Unassembled WGS sequence"/>
</dbReference>
<evidence type="ECO:0000313" key="2">
    <source>
        <dbReference type="Proteomes" id="UP001165289"/>
    </source>
</evidence>
<name>A0AAV7JM70_9METZ</name>
<gene>
    <name evidence="1" type="ORF">LOD99_6451</name>
</gene>
<evidence type="ECO:0000313" key="1">
    <source>
        <dbReference type="EMBL" id="KAI6649902.1"/>
    </source>
</evidence>
<organism evidence="1 2">
    <name type="scientific">Oopsacas minuta</name>
    <dbReference type="NCBI Taxonomy" id="111878"/>
    <lineage>
        <taxon>Eukaryota</taxon>
        <taxon>Metazoa</taxon>
        <taxon>Porifera</taxon>
        <taxon>Hexactinellida</taxon>
        <taxon>Hexasterophora</taxon>
        <taxon>Lyssacinosida</taxon>
        <taxon>Leucopsacidae</taxon>
        <taxon>Oopsacas</taxon>
    </lineage>
</organism>
<sequence>MNLQFLYPDVSSTSVDLDVTQTADLVDFMKSTQEHSFKEAGKNLVKSKEMMKKQYDKKVNPIANIINVSDDVLIENLKWEITKLWKNSNLPQTKHITLESPIISDIEFTDEEIQTEWINLVSYHHLNTVVEIEQIQMLDDLNKQ</sequence>
<dbReference type="AlphaFoldDB" id="A0AAV7JM70"/>
<accession>A0AAV7JM70</accession>
<keyword evidence="2" id="KW-1185">Reference proteome</keyword>
<dbReference type="EMBL" id="JAKMXF010000317">
    <property type="protein sequence ID" value="KAI6649902.1"/>
    <property type="molecule type" value="Genomic_DNA"/>
</dbReference>